<proteinExistence type="predicted"/>
<dbReference type="Proteomes" id="UP000811899">
    <property type="component" value="Unassembled WGS sequence"/>
</dbReference>
<keyword evidence="2" id="KW-1185">Reference proteome</keyword>
<dbReference type="RefSeq" id="WP_214173156.1">
    <property type="nucleotide sequence ID" value="NZ_JAHCVJ010000011.1"/>
</dbReference>
<accession>A0AAW4LD78</accession>
<name>A0AAW4LD78_9BACT</name>
<evidence type="ECO:0000313" key="1">
    <source>
        <dbReference type="EMBL" id="MBT0666381.1"/>
    </source>
</evidence>
<comment type="caution">
    <text evidence="1">The sequence shown here is derived from an EMBL/GenBank/DDBJ whole genome shotgun (WGS) entry which is preliminary data.</text>
</comment>
<dbReference type="AlphaFoldDB" id="A0AAW4LD78"/>
<sequence length="78" mass="8864">MNNPSARKNTRKQLQRELLRVGDEATKYKMVLLVLKKSQADIARELQVTLPAVNGVINGNSRSKRIEEYLEKLVKEAA</sequence>
<dbReference type="EMBL" id="JAHCVJ010000011">
    <property type="protein sequence ID" value="MBT0666381.1"/>
    <property type="molecule type" value="Genomic_DNA"/>
</dbReference>
<organism evidence="1 2">
    <name type="scientific">Geoanaerobacter pelophilus</name>
    <dbReference type="NCBI Taxonomy" id="60036"/>
    <lineage>
        <taxon>Bacteria</taxon>
        <taxon>Pseudomonadati</taxon>
        <taxon>Thermodesulfobacteriota</taxon>
        <taxon>Desulfuromonadia</taxon>
        <taxon>Geobacterales</taxon>
        <taxon>Geobacteraceae</taxon>
        <taxon>Geoanaerobacter</taxon>
    </lineage>
</organism>
<gene>
    <name evidence="1" type="ORF">KI809_18900</name>
</gene>
<evidence type="ECO:0000313" key="2">
    <source>
        <dbReference type="Proteomes" id="UP000811899"/>
    </source>
</evidence>
<reference evidence="1 2" key="1">
    <citation type="submission" date="2021-05" db="EMBL/GenBank/DDBJ databases">
        <title>The draft genome of Geobacter pelophilus DSM 12255.</title>
        <authorList>
            <person name="Xu Z."/>
            <person name="Masuda Y."/>
            <person name="Itoh H."/>
            <person name="Senoo K."/>
        </authorList>
    </citation>
    <scope>NUCLEOTIDE SEQUENCE [LARGE SCALE GENOMIC DNA]</scope>
    <source>
        <strain evidence="1 2">DSM 12255</strain>
    </source>
</reference>
<protein>
    <submittedName>
        <fullName evidence="1">Uncharacterized protein</fullName>
    </submittedName>
</protein>